<dbReference type="Proteomes" id="UP000292082">
    <property type="component" value="Unassembled WGS sequence"/>
</dbReference>
<comment type="similarity">
    <text evidence="2">Belongs to the TIM54 family.</text>
</comment>
<dbReference type="STRING" id="114155.A0A4Q9QCN1"/>
<evidence type="ECO:0000256" key="1">
    <source>
        <dbReference type="ARBA" id="ARBA00004434"/>
    </source>
</evidence>
<dbReference type="Pfam" id="PF11711">
    <property type="entry name" value="Tim54"/>
    <property type="match status" value="1"/>
</dbReference>
<keyword evidence="9" id="KW-0811">Translocation</keyword>
<evidence type="ECO:0000256" key="8">
    <source>
        <dbReference type="ARBA" id="ARBA00022989"/>
    </source>
</evidence>
<keyword evidence="6" id="KW-0999">Mitochondrion inner membrane</keyword>
<evidence type="ECO:0000256" key="11">
    <source>
        <dbReference type="ARBA" id="ARBA00023136"/>
    </source>
</evidence>
<protein>
    <recommendedName>
        <fullName evidence="3">Mitochondrial import inner membrane translocase subunit TIM54</fullName>
    </recommendedName>
</protein>
<evidence type="ECO:0000313" key="14">
    <source>
        <dbReference type="Proteomes" id="UP000292082"/>
    </source>
</evidence>
<organism evidence="13 14">
    <name type="scientific">Dichomitus squalens</name>
    <dbReference type="NCBI Taxonomy" id="114155"/>
    <lineage>
        <taxon>Eukaryota</taxon>
        <taxon>Fungi</taxon>
        <taxon>Dikarya</taxon>
        <taxon>Basidiomycota</taxon>
        <taxon>Agaricomycotina</taxon>
        <taxon>Agaricomycetes</taxon>
        <taxon>Polyporales</taxon>
        <taxon>Polyporaceae</taxon>
        <taxon>Dichomitus</taxon>
    </lineage>
</organism>
<evidence type="ECO:0000313" key="13">
    <source>
        <dbReference type="EMBL" id="TBU65523.1"/>
    </source>
</evidence>
<evidence type="ECO:0000256" key="3">
    <source>
        <dbReference type="ARBA" id="ARBA00020796"/>
    </source>
</evidence>
<evidence type="ECO:0000256" key="12">
    <source>
        <dbReference type="SAM" id="MobiDB-lite"/>
    </source>
</evidence>
<keyword evidence="7" id="KW-0653">Protein transport</keyword>
<keyword evidence="5" id="KW-0812">Transmembrane</keyword>
<keyword evidence="8" id="KW-1133">Transmembrane helix</keyword>
<dbReference type="GO" id="GO:0015031">
    <property type="term" value="P:protein transport"/>
    <property type="evidence" value="ECO:0007669"/>
    <property type="project" value="UniProtKB-KW"/>
</dbReference>
<comment type="subcellular location">
    <subcellularLocation>
        <location evidence="1">Mitochondrion inner membrane</location>
        <topology evidence="1">Single-pass membrane protein</topology>
    </subcellularLocation>
</comment>
<keyword evidence="11" id="KW-0472">Membrane</keyword>
<evidence type="ECO:0000256" key="7">
    <source>
        <dbReference type="ARBA" id="ARBA00022927"/>
    </source>
</evidence>
<proteinExistence type="inferred from homology"/>
<gene>
    <name evidence="13" type="ORF">BD310DRAFT_864255</name>
</gene>
<evidence type="ECO:0000256" key="10">
    <source>
        <dbReference type="ARBA" id="ARBA00023128"/>
    </source>
</evidence>
<evidence type="ECO:0000256" key="9">
    <source>
        <dbReference type="ARBA" id="ARBA00023010"/>
    </source>
</evidence>
<dbReference type="EMBL" id="ML145084">
    <property type="protein sequence ID" value="TBU65523.1"/>
    <property type="molecule type" value="Genomic_DNA"/>
</dbReference>
<feature type="compositionally biased region" description="Basic and acidic residues" evidence="12">
    <location>
        <begin position="228"/>
        <end position="239"/>
    </location>
</feature>
<dbReference type="InterPro" id="IPR021056">
    <property type="entry name" value="Mt_import_IM_translocase_Tim54"/>
</dbReference>
<dbReference type="GO" id="GO:0005743">
    <property type="term" value="C:mitochondrial inner membrane"/>
    <property type="evidence" value="ECO:0007669"/>
    <property type="project" value="UniProtKB-SubCell"/>
</dbReference>
<accession>A0A4Q9QCN1</accession>
<evidence type="ECO:0000256" key="5">
    <source>
        <dbReference type="ARBA" id="ARBA00022692"/>
    </source>
</evidence>
<reference evidence="13 14" key="1">
    <citation type="submission" date="2019-01" db="EMBL/GenBank/DDBJ databases">
        <title>Draft genome sequences of three monokaryotic isolates of the white-rot basidiomycete fungus Dichomitus squalens.</title>
        <authorList>
            <consortium name="DOE Joint Genome Institute"/>
            <person name="Lopez S.C."/>
            <person name="Andreopoulos B."/>
            <person name="Pangilinan J."/>
            <person name="Lipzen A."/>
            <person name="Riley R."/>
            <person name="Ahrendt S."/>
            <person name="Ng V."/>
            <person name="Barry K."/>
            <person name="Daum C."/>
            <person name="Grigoriev I.V."/>
            <person name="Hilden K.S."/>
            <person name="Makela M.R."/>
            <person name="de Vries R.P."/>
        </authorList>
    </citation>
    <scope>NUCLEOTIDE SEQUENCE [LARGE SCALE GENOMIC DNA]</scope>
    <source>
        <strain evidence="13 14">CBS 464.89</strain>
    </source>
</reference>
<feature type="region of interest" description="Disordered" evidence="12">
    <location>
        <begin position="226"/>
        <end position="249"/>
    </location>
</feature>
<keyword evidence="10" id="KW-0496">Mitochondrion</keyword>
<feature type="region of interest" description="Disordered" evidence="12">
    <location>
        <begin position="1"/>
        <end position="22"/>
    </location>
</feature>
<dbReference type="AlphaFoldDB" id="A0A4Q9QCN1"/>
<keyword evidence="14" id="KW-1185">Reference proteome</keyword>
<name>A0A4Q9QCN1_9APHY</name>
<evidence type="ECO:0000256" key="2">
    <source>
        <dbReference type="ARBA" id="ARBA00006355"/>
    </source>
</evidence>
<sequence>MSSSSKTGGDSVFPKPQPPQSGVRAALQYTGIPPSWLDKRPSLPSRNWLIFLGVTSAVAGCYIYDRQQCKKIRQEYIDKVKDLATTPMGSMELPRRVTVYGAKWLGDEDYDRSMRYFRKYVKPVLVAAAVDYDMVKGRRLGDIARQVADEIRADRRIMLGLDQPFTGGMQLPGSTPAEKRQRKVDSGIIIVGRHTLKEYMWGLKRGWTEGLELVDREERLAQQLEAGGKFDEPEAEHPLDATIGDDEPLPTPSRLPPSNPAFSVLATQNLRAPPPPKDAIPPHLNAPPATLPPQPPMLLVSFTNYIGFTQIPLMIWDFFNERTRVRAGAEAAYKLIMGNARLFTAPPAEALARPDVDVDPTQPQKPYLAELSPTDLDFDREAESYYKKSVVRDFLSEIEKARKEYYDGLAKKLETARALARGTREPTKEERDYPPPTEVELRAETLKKEQRWTSDEEGFNIIRPDKDVEWDERFRGVLRVYTDPTPEQQSQSAGTFSAS</sequence>
<evidence type="ECO:0000256" key="4">
    <source>
        <dbReference type="ARBA" id="ARBA00022448"/>
    </source>
</evidence>
<keyword evidence="4" id="KW-0813">Transport</keyword>
<evidence type="ECO:0000256" key="6">
    <source>
        <dbReference type="ARBA" id="ARBA00022792"/>
    </source>
</evidence>